<dbReference type="PANTHER" id="PTHR33491">
    <property type="entry name" value="OSJNBA0016N04.9 PROTEIN"/>
    <property type="match status" value="1"/>
</dbReference>
<dbReference type="SUPFAM" id="SSF57196">
    <property type="entry name" value="EGF/Laminin"/>
    <property type="match status" value="1"/>
</dbReference>
<dbReference type="GO" id="GO:0005509">
    <property type="term" value="F:calcium ion binding"/>
    <property type="evidence" value="ECO:0007669"/>
    <property type="project" value="InterPro"/>
</dbReference>
<keyword evidence="9" id="KW-1185">Reference proteome</keyword>
<sequence length="434" mass="47489">MLLNLIFFLFTFPLTMVVGTFEGAKPDCPTHCGNITVPYPFGIGPECSLAEAYNLTCNNTSSYEPPNLLPVDGNLRIYDISDSELRISTLVSYMCYNQSGFVDGNITSVRTTEVFTFSEKNRFTVVGCDDYAYVTGTEEDDFASGCFGVCRKTHVPKGQCSGVGCCQISIPTGVSFYNAELYTLRNHSDVLSFNECGYGFLVEEGVYEFGGISDLSGDKLEFINRIQSTMPIVVDWVIAPNKTCATEVVNECKGNSSCYDVDGGGYRCKCNQGYEGNPYLDPGCQDIDECSNQGTYPCHGICSNTLGNYTCTCEPGSNGDPHTPNGCKDIAKDTIHVVLIIVVVSSILAVLSGIAGICFASHDRPTMKEVAIELDGLRKFTTHPWAQQQTCNETRSLVLEVEQSDLYDIPLINDTNEWESYSGITETALIKNHP</sequence>
<keyword evidence="5" id="KW-0472">Membrane</keyword>
<dbReference type="InterPro" id="IPR025287">
    <property type="entry name" value="WAK_GUB"/>
</dbReference>
<evidence type="ECO:0000259" key="7">
    <source>
        <dbReference type="PROSITE" id="PS50026"/>
    </source>
</evidence>
<accession>A0AAD5CNS1</accession>
<keyword evidence="4" id="KW-0245">EGF-like domain</keyword>
<comment type="subcellular location">
    <subcellularLocation>
        <location evidence="1">Membrane</location>
        <topology evidence="1">Single-pass membrane protein</topology>
    </subcellularLocation>
</comment>
<feature type="domain" description="EGF-like" evidence="7">
    <location>
        <begin position="240"/>
        <end position="285"/>
    </location>
</feature>
<evidence type="ECO:0000256" key="1">
    <source>
        <dbReference type="ARBA" id="ARBA00004167"/>
    </source>
</evidence>
<dbReference type="EMBL" id="JAMZMK010007287">
    <property type="protein sequence ID" value="KAI7745328.1"/>
    <property type="molecule type" value="Genomic_DNA"/>
</dbReference>
<evidence type="ECO:0000313" key="8">
    <source>
        <dbReference type="EMBL" id="KAI7745328.1"/>
    </source>
</evidence>
<evidence type="ECO:0000313" key="9">
    <source>
        <dbReference type="Proteomes" id="UP001206925"/>
    </source>
</evidence>
<feature type="transmembrane region" description="Helical" evidence="5">
    <location>
        <begin position="337"/>
        <end position="360"/>
    </location>
</feature>
<dbReference type="PROSITE" id="PS00010">
    <property type="entry name" value="ASX_HYDROXYL"/>
    <property type="match status" value="1"/>
</dbReference>
<keyword evidence="3" id="KW-1015">Disulfide bond</keyword>
<dbReference type="Pfam" id="PF13947">
    <property type="entry name" value="GUB_WAK_bind"/>
    <property type="match status" value="1"/>
</dbReference>
<dbReference type="CDD" id="cd00054">
    <property type="entry name" value="EGF_CA"/>
    <property type="match status" value="1"/>
</dbReference>
<comment type="caution">
    <text evidence="8">The sequence shown here is derived from an EMBL/GenBank/DDBJ whole genome shotgun (WGS) entry which is preliminary data.</text>
</comment>
<dbReference type="PROSITE" id="PS01187">
    <property type="entry name" value="EGF_CA"/>
    <property type="match status" value="1"/>
</dbReference>
<name>A0AAD5CNS1_AMBAR</name>
<keyword evidence="5" id="KW-0812">Transmembrane</keyword>
<comment type="caution">
    <text evidence="4">Lacks conserved residue(s) required for the propagation of feature annotation.</text>
</comment>
<organism evidence="8 9">
    <name type="scientific">Ambrosia artemisiifolia</name>
    <name type="common">Common ragweed</name>
    <dbReference type="NCBI Taxonomy" id="4212"/>
    <lineage>
        <taxon>Eukaryota</taxon>
        <taxon>Viridiplantae</taxon>
        <taxon>Streptophyta</taxon>
        <taxon>Embryophyta</taxon>
        <taxon>Tracheophyta</taxon>
        <taxon>Spermatophyta</taxon>
        <taxon>Magnoliopsida</taxon>
        <taxon>eudicotyledons</taxon>
        <taxon>Gunneridae</taxon>
        <taxon>Pentapetalae</taxon>
        <taxon>asterids</taxon>
        <taxon>campanulids</taxon>
        <taxon>Asterales</taxon>
        <taxon>Asteraceae</taxon>
        <taxon>Asteroideae</taxon>
        <taxon>Heliantheae alliance</taxon>
        <taxon>Heliantheae</taxon>
        <taxon>Ambrosia</taxon>
    </lineage>
</organism>
<dbReference type="Proteomes" id="UP001206925">
    <property type="component" value="Unassembled WGS sequence"/>
</dbReference>
<protein>
    <recommendedName>
        <fullName evidence="7">EGF-like domain-containing protein</fullName>
    </recommendedName>
</protein>
<dbReference type="PROSITE" id="PS50026">
    <property type="entry name" value="EGF_3"/>
    <property type="match status" value="2"/>
</dbReference>
<dbReference type="InterPro" id="IPR018097">
    <property type="entry name" value="EGF_Ca-bd_CS"/>
</dbReference>
<dbReference type="GO" id="GO:0030247">
    <property type="term" value="F:polysaccharide binding"/>
    <property type="evidence" value="ECO:0007669"/>
    <property type="project" value="InterPro"/>
</dbReference>
<feature type="chain" id="PRO_5042052427" description="EGF-like domain-containing protein" evidence="6">
    <location>
        <begin position="20"/>
        <end position="434"/>
    </location>
</feature>
<reference evidence="8" key="1">
    <citation type="submission" date="2022-06" db="EMBL/GenBank/DDBJ databases">
        <title>Uncovering the hologenomic basis of an extraordinary plant invasion.</title>
        <authorList>
            <person name="Bieker V.C."/>
            <person name="Martin M.D."/>
            <person name="Gilbert T."/>
            <person name="Hodgins K."/>
            <person name="Battlay P."/>
            <person name="Petersen B."/>
            <person name="Wilson J."/>
        </authorList>
    </citation>
    <scope>NUCLEOTIDE SEQUENCE</scope>
    <source>
        <strain evidence="8">AA19_3_7</strain>
        <tissue evidence="8">Leaf</tissue>
    </source>
</reference>
<dbReference type="InterPro" id="IPR000152">
    <property type="entry name" value="EGF-type_Asp/Asn_hydroxyl_site"/>
</dbReference>
<dbReference type="InterPro" id="IPR000742">
    <property type="entry name" value="EGF"/>
</dbReference>
<dbReference type="InterPro" id="IPR001881">
    <property type="entry name" value="EGF-like_Ca-bd_dom"/>
</dbReference>
<evidence type="ECO:0000256" key="5">
    <source>
        <dbReference type="SAM" id="Phobius"/>
    </source>
</evidence>
<proteinExistence type="predicted"/>
<feature type="non-terminal residue" evidence="8">
    <location>
        <position position="434"/>
    </location>
</feature>
<keyword evidence="2 6" id="KW-0732">Signal</keyword>
<evidence type="ECO:0000256" key="2">
    <source>
        <dbReference type="ARBA" id="ARBA00022729"/>
    </source>
</evidence>
<evidence type="ECO:0000256" key="3">
    <source>
        <dbReference type="ARBA" id="ARBA00023157"/>
    </source>
</evidence>
<evidence type="ECO:0000256" key="6">
    <source>
        <dbReference type="SAM" id="SignalP"/>
    </source>
</evidence>
<feature type="signal peptide" evidence="6">
    <location>
        <begin position="1"/>
        <end position="19"/>
    </location>
</feature>
<dbReference type="AlphaFoldDB" id="A0AAD5CNS1"/>
<gene>
    <name evidence="8" type="ORF">M8C21_023676</name>
</gene>
<dbReference type="SMART" id="SM00179">
    <property type="entry name" value="EGF_CA"/>
    <property type="match status" value="2"/>
</dbReference>
<keyword evidence="5" id="KW-1133">Transmembrane helix</keyword>
<dbReference type="Gene3D" id="2.10.25.10">
    <property type="entry name" value="Laminin"/>
    <property type="match status" value="2"/>
</dbReference>
<dbReference type="GO" id="GO:0016020">
    <property type="term" value="C:membrane"/>
    <property type="evidence" value="ECO:0007669"/>
    <property type="project" value="UniProtKB-SubCell"/>
</dbReference>
<dbReference type="SMART" id="SM00181">
    <property type="entry name" value="EGF"/>
    <property type="match status" value="2"/>
</dbReference>
<evidence type="ECO:0000256" key="4">
    <source>
        <dbReference type="PROSITE-ProRule" id="PRU00076"/>
    </source>
</evidence>
<feature type="domain" description="EGF-like" evidence="7">
    <location>
        <begin position="286"/>
        <end position="320"/>
    </location>
</feature>